<dbReference type="GO" id="GO:0016491">
    <property type="term" value="F:oxidoreductase activity"/>
    <property type="evidence" value="ECO:0007669"/>
    <property type="project" value="TreeGrafter"/>
</dbReference>
<organism evidence="1 2">
    <name type="scientific">Methanosarcina horonobensis HB-1 = JCM 15518</name>
    <dbReference type="NCBI Taxonomy" id="1434110"/>
    <lineage>
        <taxon>Archaea</taxon>
        <taxon>Methanobacteriati</taxon>
        <taxon>Methanobacteriota</taxon>
        <taxon>Stenosarchaea group</taxon>
        <taxon>Methanomicrobia</taxon>
        <taxon>Methanosarcinales</taxon>
        <taxon>Methanosarcinaceae</taxon>
        <taxon>Methanosarcina</taxon>
    </lineage>
</organism>
<dbReference type="KEGG" id="mhor:MSHOH_2489"/>
<dbReference type="PATRIC" id="fig|1434110.4.peg.3200"/>
<dbReference type="SMART" id="SM00567">
    <property type="entry name" value="EZ_HEAT"/>
    <property type="match status" value="5"/>
</dbReference>
<dbReference type="Pfam" id="PF13646">
    <property type="entry name" value="HEAT_2"/>
    <property type="match status" value="2"/>
</dbReference>
<keyword evidence="2" id="KW-1185">Reference proteome</keyword>
<accession>A0A0E3SFG2</accession>
<evidence type="ECO:0000313" key="2">
    <source>
        <dbReference type="Proteomes" id="UP000033101"/>
    </source>
</evidence>
<gene>
    <name evidence="1" type="ORF">MSHOH_2489</name>
</gene>
<proteinExistence type="predicted"/>
<protein>
    <submittedName>
        <fullName evidence="1">Putative lyase</fullName>
    </submittedName>
</protein>
<dbReference type="Pfam" id="PF03130">
    <property type="entry name" value="HEAT_PBS"/>
    <property type="match status" value="1"/>
</dbReference>
<dbReference type="InterPro" id="IPR016024">
    <property type="entry name" value="ARM-type_fold"/>
</dbReference>
<dbReference type="InterPro" id="IPR011989">
    <property type="entry name" value="ARM-like"/>
</dbReference>
<dbReference type="PANTHER" id="PTHR12697">
    <property type="entry name" value="PBS LYASE HEAT-LIKE PROTEIN"/>
    <property type="match status" value="1"/>
</dbReference>
<dbReference type="AlphaFoldDB" id="A0A0E3SFG2"/>
<dbReference type="HOGENOM" id="CLU_637149_0_0_2"/>
<dbReference type="EMBL" id="CP009516">
    <property type="protein sequence ID" value="AKB78972.1"/>
    <property type="molecule type" value="Genomic_DNA"/>
</dbReference>
<dbReference type="SUPFAM" id="SSF48371">
    <property type="entry name" value="ARM repeat"/>
    <property type="match status" value="1"/>
</dbReference>
<evidence type="ECO:0000313" key="1">
    <source>
        <dbReference type="EMBL" id="AKB78972.1"/>
    </source>
</evidence>
<dbReference type="STRING" id="1434110.MSHOH_2489"/>
<sequence>MFFALIIIQLSLFSGIHTAIAISEEPEIEALIKDLNAQDVDVKADSVKVLVEIGEPAVEPLIQALGAEDPEIRENAAITLGKIKDERAIKPLFCLLTDEEWEVEKAATDALIAIGEPAVEPLIEILQNENEDIFLQMKAVQVLAGIKDERAIQPMIQALKENPELDADLGYHLGLMGEPAVEPLIGVLGDNDPKVRARAAEALGRIGDKRAIGPLTETLNDEDERVRLFAKMGLEKIEAQKKNTLIATYGTEREFYIEDQTREWFEQLHTTCELSRNNMELYFYPQGPVISYGCSIENCLTVGILEGSEINNSTLDNIYSIFDQSGNEIGVNDVPVVFSYEVFVQEDEGTITKEAEELEITEESEGAEEANKTEGSAENARIPVSIPGFRAILTLSGVLLSARIRSRS</sequence>
<dbReference type="GO" id="GO:0016829">
    <property type="term" value="F:lyase activity"/>
    <property type="evidence" value="ECO:0007669"/>
    <property type="project" value="UniProtKB-KW"/>
</dbReference>
<keyword evidence="1" id="KW-0456">Lyase</keyword>
<reference evidence="1 2" key="1">
    <citation type="submission" date="2014-07" db="EMBL/GenBank/DDBJ databases">
        <title>Methanogenic archaea and the global carbon cycle.</title>
        <authorList>
            <person name="Henriksen J.R."/>
            <person name="Luke J."/>
            <person name="Reinhart S."/>
            <person name="Benedict M.N."/>
            <person name="Youngblut N.D."/>
            <person name="Metcalf M.E."/>
            <person name="Whitaker R.J."/>
            <person name="Metcalf W.W."/>
        </authorList>
    </citation>
    <scope>NUCLEOTIDE SEQUENCE [LARGE SCALE GENOMIC DNA]</scope>
    <source>
        <strain evidence="1 2">HB-1</strain>
    </source>
</reference>
<dbReference type="InterPro" id="IPR004155">
    <property type="entry name" value="PBS_lyase_HEAT"/>
</dbReference>
<dbReference type="Gene3D" id="1.25.10.10">
    <property type="entry name" value="Leucine-rich Repeat Variant"/>
    <property type="match status" value="2"/>
</dbReference>
<dbReference type="Proteomes" id="UP000033101">
    <property type="component" value="Chromosome"/>
</dbReference>
<name>A0A0E3SFG2_9EURY</name>
<dbReference type="PANTHER" id="PTHR12697:SF5">
    <property type="entry name" value="DEOXYHYPUSINE HYDROXYLASE"/>
    <property type="match status" value="1"/>
</dbReference>